<keyword evidence="7" id="KW-1185">Reference proteome</keyword>
<dbReference type="Proteomes" id="UP000307440">
    <property type="component" value="Unassembled WGS sequence"/>
</dbReference>
<keyword evidence="2" id="KW-0547">Nucleotide-binding</keyword>
<dbReference type="SMART" id="SM00220">
    <property type="entry name" value="S_TKc"/>
    <property type="match status" value="1"/>
</dbReference>
<evidence type="ECO:0000256" key="4">
    <source>
        <dbReference type="ARBA" id="ARBA00022840"/>
    </source>
</evidence>
<gene>
    <name evidence="6" type="ORF">FA15DRAFT_595491</name>
</gene>
<dbReference type="GO" id="GO:0004674">
    <property type="term" value="F:protein serine/threonine kinase activity"/>
    <property type="evidence" value="ECO:0007669"/>
    <property type="project" value="TreeGrafter"/>
</dbReference>
<evidence type="ECO:0000256" key="2">
    <source>
        <dbReference type="ARBA" id="ARBA00022741"/>
    </source>
</evidence>
<dbReference type="PROSITE" id="PS00108">
    <property type="entry name" value="PROTEIN_KINASE_ST"/>
    <property type="match status" value="1"/>
</dbReference>
<proteinExistence type="predicted"/>
<name>A0A5C3KQB8_COPMA</name>
<dbReference type="PANTHER" id="PTHR44329:SF288">
    <property type="entry name" value="MITOGEN-ACTIVATED PROTEIN KINASE KINASE KINASE 20"/>
    <property type="match status" value="1"/>
</dbReference>
<sequence length="290" mass="32278">MLIRNTALRRSQGASGVFETGRGPRTCAKGAPVIQRSIKHSLIVLPKRLNREVNVLRRLKHPNVAQFYGIAFHQGRRPSVVMKWYERGTTPDYLKSQPDVDRMGLIRDVAKGLEYLHTLEPPVVHGDLKGSNTLVDEDGRVVLSDFGLSKVLEEVSGPSGFTTTQPGGSIRWLAPEFLFDPDKDPDSDSGNPEPAVGCTTAGDIWALASVAYEFISGIYPYGDEKFDWNVIQAISKGRTPVRTVDTWLLESVDVLDVLKKCWAQDPAQRPRIRDVCQMFSLCEMVPRKAS</sequence>
<dbReference type="EMBL" id="ML210233">
    <property type="protein sequence ID" value="TFK22750.1"/>
    <property type="molecule type" value="Genomic_DNA"/>
</dbReference>
<dbReference type="OrthoDB" id="346907at2759"/>
<feature type="domain" description="Protein kinase" evidence="5">
    <location>
        <begin position="4"/>
        <end position="281"/>
    </location>
</feature>
<evidence type="ECO:0000256" key="3">
    <source>
        <dbReference type="ARBA" id="ARBA00022777"/>
    </source>
</evidence>
<dbReference type="Gene3D" id="1.10.510.10">
    <property type="entry name" value="Transferase(Phosphotransferase) domain 1"/>
    <property type="match status" value="1"/>
</dbReference>
<dbReference type="PROSITE" id="PS50011">
    <property type="entry name" value="PROTEIN_KINASE_DOM"/>
    <property type="match status" value="1"/>
</dbReference>
<accession>A0A5C3KQB8</accession>
<keyword evidence="4" id="KW-0067">ATP-binding</keyword>
<evidence type="ECO:0000259" key="5">
    <source>
        <dbReference type="PROSITE" id="PS50011"/>
    </source>
</evidence>
<organism evidence="6 7">
    <name type="scientific">Coprinopsis marcescibilis</name>
    <name type="common">Agaric fungus</name>
    <name type="synonym">Psathyrella marcescibilis</name>
    <dbReference type="NCBI Taxonomy" id="230819"/>
    <lineage>
        <taxon>Eukaryota</taxon>
        <taxon>Fungi</taxon>
        <taxon>Dikarya</taxon>
        <taxon>Basidiomycota</taxon>
        <taxon>Agaricomycotina</taxon>
        <taxon>Agaricomycetes</taxon>
        <taxon>Agaricomycetidae</taxon>
        <taxon>Agaricales</taxon>
        <taxon>Agaricineae</taxon>
        <taxon>Psathyrellaceae</taxon>
        <taxon>Coprinopsis</taxon>
    </lineage>
</organism>
<evidence type="ECO:0000256" key="1">
    <source>
        <dbReference type="ARBA" id="ARBA00022679"/>
    </source>
</evidence>
<dbReference type="SUPFAM" id="SSF56112">
    <property type="entry name" value="Protein kinase-like (PK-like)"/>
    <property type="match status" value="1"/>
</dbReference>
<dbReference type="PIRSF" id="PIRSF000654">
    <property type="entry name" value="Integrin-linked_kinase"/>
    <property type="match status" value="1"/>
</dbReference>
<dbReference type="InterPro" id="IPR001245">
    <property type="entry name" value="Ser-Thr/Tyr_kinase_cat_dom"/>
</dbReference>
<dbReference type="PANTHER" id="PTHR44329">
    <property type="entry name" value="SERINE/THREONINE-PROTEIN KINASE TNNI3K-RELATED"/>
    <property type="match status" value="1"/>
</dbReference>
<dbReference type="InterPro" id="IPR000719">
    <property type="entry name" value="Prot_kinase_dom"/>
</dbReference>
<protein>
    <submittedName>
        <fullName evidence="6">Kinase-like protein</fullName>
    </submittedName>
</protein>
<keyword evidence="3 6" id="KW-0418">Kinase</keyword>
<dbReference type="Pfam" id="PF07714">
    <property type="entry name" value="PK_Tyr_Ser-Thr"/>
    <property type="match status" value="1"/>
</dbReference>
<dbReference type="InterPro" id="IPR008271">
    <property type="entry name" value="Ser/Thr_kinase_AS"/>
</dbReference>
<evidence type="ECO:0000313" key="7">
    <source>
        <dbReference type="Proteomes" id="UP000307440"/>
    </source>
</evidence>
<dbReference type="AlphaFoldDB" id="A0A5C3KQB8"/>
<reference evidence="6 7" key="1">
    <citation type="journal article" date="2019" name="Nat. Ecol. Evol.">
        <title>Megaphylogeny resolves global patterns of mushroom evolution.</title>
        <authorList>
            <person name="Varga T."/>
            <person name="Krizsan K."/>
            <person name="Foldi C."/>
            <person name="Dima B."/>
            <person name="Sanchez-Garcia M."/>
            <person name="Sanchez-Ramirez S."/>
            <person name="Szollosi G.J."/>
            <person name="Szarkandi J.G."/>
            <person name="Papp V."/>
            <person name="Albert L."/>
            <person name="Andreopoulos W."/>
            <person name="Angelini C."/>
            <person name="Antonin V."/>
            <person name="Barry K.W."/>
            <person name="Bougher N.L."/>
            <person name="Buchanan P."/>
            <person name="Buyck B."/>
            <person name="Bense V."/>
            <person name="Catcheside P."/>
            <person name="Chovatia M."/>
            <person name="Cooper J."/>
            <person name="Damon W."/>
            <person name="Desjardin D."/>
            <person name="Finy P."/>
            <person name="Geml J."/>
            <person name="Haridas S."/>
            <person name="Hughes K."/>
            <person name="Justo A."/>
            <person name="Karasinski D."/>
            <person name="Kautmanova I."/>
            <person name="Kiss B."/>
            <person name="Kocsube S."/>
            <person name="Kotiranta H."/>
            <person name="LaButti K.M."/>
            <person name="Lechner B.E."/>
            <person name="Liimatainen K."/>
            <person name="Lipzen A."/>
            <person name="Lukacs Z."/>
            <person name="Mihaltcheva S."/>
            <person name="Morgado L.N."/>
            <person name="Niskanen T."/>
            <person name="Noordeloos M.E."/>
            <person name="Ohm R.A."/>
            <person name="Ortiz-Santana B."/>
            <person name="Ovrebo C."/>
            <person name="Racz N."/>
            <person name="Riley R."/>
            <person name="Savchenko A."/>
            <person name="Shiryaev A."/>
            <person name="Soop K."/>
            <person name="Spirin V."/>
            <person name="Szebenyi C."/>
            <person name="Tomsovsky M."/>
            <person name="Tulloss R.E."/>
            <person name="Uehling J."/>
            <person name="Grigoriev I.V."/>
            <person name="Vagvolgyi C."/>
            <person name="Papp T."/>
            <person name="Martin F.M."/>
            <person name="Miettinen O."/>
            <person name="Hibbett D.S."/>
            <person name="Nagy L.G."/>
        </authorList>
    </citation>
    <scope>NUCLEOTIDE SEQUENCE [LARGE SCALE GENOMIC DNA]</scope>
    <source>
        <strain evidence="6 7">CBS 121175</strain>
    </source>
</reference>
<dbReference type="STRING" id="230819.A0A5C3KQB8"/>
<dbReference type="InterPro" id="IPR051681">
    <property type="entry name" value="Ser/Thr_Kinases-Pseudokinases"/>
</dbReference>
<evidence type="ECO:0000313" key="6">
    <source>
        <dbReference type="EMBL" id="TFK22750.1"/>
    </source>
</evidence>
<keyword evidence="1" id="KW-0808">Transferase</keyword>
<dbReference type="InterPro" id="IPR011009">
    <property type="entry name" value="Kinase-like_dom_sf"/>
</dbReference>
<dbReference type="GO" id="GO:0005524">
    <property type="term" value="F:ATP binding"/>
    <property type="evidence" value="ECO:0007669"/>
    <property type="project" value="UniProtKB-KW"/>
</dbReference>